<dbReference type="RefSeq" id="WP_168091991.1">
    <property type="nucleotide sequence ID" value="NZ_JAATER010000049.1"/>
</dbReference>
<protein>
    <submittedName>
        <fullName evidence="1">Uncharacterized protein</fullName>
    </submittedName>
</protein>
<comment type="caution">
    <text evidence="1">The sequence shown here is derived from an EMBL/GenBank/DDBJ whole genome shotgun (WGS) entry which is preliminary data.</text>
</comment>
<name>A0A9X2RL72_9ACTN</name>
<accession>A0A9X2RL72</accession>
<organism evidence="1 2">
    <name type="scientific">Streptomyces telluris</name>
    <dbReference type="NCBI Taxonomy" id="2720021"/>
    <lineage>
        <taxon>Bacteria</taxon>
        <taxon>Bacillati</taxon>
        <taxon>Actinomycetota</taxon>
        <taxon>Actinomycetes</taxon>
        <taxon>Kitasatosporales</taxon>
        <taxon>Streptomycetaceae</taxon>
        <taxon>Streptomyces</taxon>
    </lineage>
</organism>
<evidence type="ECO:0000313" key="1">
    <source>
        <dbReference type="EMBL" id="MCQ8770607.1"/>
    </source>
</evidence>
<sequence>MIASAATHTFTSVKVTSDTMEPGDVIAIGNVPFRVLDVTEVGRMKAVRFQSGELIYMHPATEVSAVRAIPTQNAPQKHPH</sequence>
<dbReference type="EMBL" id="JANIID010000009">
    <property type="protein sequence ID" value="MCQ8770607.1"/>
    <property type="molecule type" value="Genomic_DNA"/>
</dbReference>
<proteinExistence type="predicted"/>
<dbReference type="Proteomes" id="UP001142374">
    <property type="component" value="Unassembled WGS sequence"/>
</dbReference>
<gene>
    <name evidence="1" type="ORF">NQU55_12585</name>
</gene>
<keyword evidence="2" id="KW-1185">Reference proteome</keyword>
<dbReference type="AlphaFoldDB" id="A0A9X2RL72"/>
<reference evidence="1" key="1">
    <citation type="submission" date="2022-06" db="EMBL/GenBank/DDBJ databases">
        <title>WGS of actinobacteria.</title>
        <authorList>
            <person name="Thawai C."/>
        </authorList>
    </citation>
    <scope>NUCLEOTIDE SEQUENCE</scope>
    <source>
        <strain evidence="1">AA8</strain>
    </source>
</reference>
<evidence type="ECO:0000313" key="2">
    <source>
        <dbReference type="Proteomes" id="UP001142374"/>
    </source>
</evidence>